<sequence>MHELIQQPRRSTESEVGNPLAPRAPTFGAAQAPNFGACVSASPILAKHCRLPFHTVTRPRLPFRLRLPFRPRSFTKTGLKPRHGMAASTICRYLDDWSRSTPALRSFGKRDADARKSKSTSMQQKDIPDLKRIKQPSKDLSSTRLVGGRGWLQRDVHGLRVRDLTATPLPRRQQCTSFTVRCTKHPVTCQPRDEMWFTLSPTVNKNASHNSPDQKHIYISDCSARPTIHIHELEASLSSDSSNSFWLRSLVDRDLSTEANHLRLKSTQVRTFETRSRKATTCQTLRDTCECRLARRFPGRMIVHVAARMSAELGVRKESRHRDQVAGQVDHAKIIRELLYLISPAIGTIHADEGRSTIPRRSKLRKARSRDSVLPATLSRVWASIKIQKEKPRCRQRRVLAGLQLREQRVKMDGTPSSTSSSGAAITAAHVYKLTSTSSSSHVGPVAVMAMAQDKAEKADAEKQAASISGIMPFDAHDPCFTLAEAASASISSGIPNPSPAIIICTCLFYYVVCWCLATSSAHQRRNQQQKRLGQASLVRLAESSKYGSIPTQCGSAHAQLTISTKDHDTKGIPKGSSRSQTRNGLRSTPRGRARKAEIQMCCDSPLGLNHVLFCQPSFSKMKCHRARSRYQAGLRLLHASYLRPHDLFEVDMTGSVSYLFEPILCHIVASPLHTTMANLSHNVQAAATAISATLGLIATVRLRLALNKSNQSGRLTMAHEIPIQKPDNTKPACPVPDVERNCCKPPYVDVSDH</sequence>
<organism evidence="2 3">
    <name type="scientific">Pseudocercospora fijiensis (strain CIRAD86)</name>
    <name type="common">Black leaf streak disease fungus</name>
    <name type="synonym">Mycosphaerella fijiensis</name>
    <dbReference type="NCBI Taxonomy" id="383855"/>
    <lineage>
        <taxon>Eukaryota</taxon>
        <taxon>Fungi</taxon>
        <taxon>Dikarya</taxon>
        <taxon>Ascomycota</taxon>
        <taxon>Pezizomycotina</taxon>
        <taxon>Dothideomycetes</taxon>
        <taxon>Dothideomycetidae</taxon>
        <taxon>Mycosphaerellales</taxon>
        <taxon>Mycosphaerellaceae</taxon>
        <taxon>Pseudocercospora</taxon>
    </lineage>
</organism>
<dbReference type="EMBL" id="KB446571">
    <property type="protein sequence ID" value="EME77075.1"/>
    <property type="molecule type" value="Genomic_DNA"/>
</dbReference>
<proteinExistence type="predicted"/>
<evidence type="ECO:0000256" key="1">
    <source>
        <dbReference type="SAM" id="MobiDB-lite"/>
    </source>
</evidence>
<reference evidence="2 3" key="1">
    <citation type="journal article" date="2012" name="PLoS Pathog.">
        <title>Diverse lifestyles and strategies of plant pathogenesis encoded in the genomes of eighteen Dothideomycetes fungi.</title>
        <authorList>
            <person name="Ohm R.A."/>
            <person name="Feau N."/>
            <person name="Henrissat B."/>
            <person name="Schoch C.L."/>
            <person name="Horwitz B.A."/>
            <person name="Barry K.W."/>
            <person name="Condon B.J."/>
            <person name="Copeland A.C."/>
            <person name="Dhillon B."/>
            <person name="Glaser F."/>
            <person name="Hesse C.N."/>
            <person name="Kosti I."/>
            <person name="LaButti K."/>
            <person name="Lindquist E.A."/>
            <person name="Lucas S."/>
            <person name="Salamov A.A."/>
            <person name="Bradshaw R.E."/>
            <person name="Ciuffetti L."/>
            <person name="Hamelin R.C."/>
            <person name="Kema G.H.J."/>
            <person name="Lawrence C."/>
            <person name="Scott J.A."/>
            <person name="Spatafora J.W."/>
            <person name="Turgeon B.G."/>
            <person name="de Wit P.J.G.M."/>
            <person name="Zhong S."/>
            <person name="Goodwin S.B."/>
            <person name="Grigoriev I.V."/>
        </authorList>
    </citation>
    <scope>NUCLEOTIDE SEQUENCE [LARGE SCALE GENOMIC DNA]</scope>
    <source>
        <strain evidence="2 3">CIRAD86</strain>
    </source>
</reference>
<dbReference type="Proteomes" id="UP000016932">
    <property type="component" value="Unassembled WGS sequence"/>
</dbReference>
<accession>M2YGY1</accession>
<feature type="region of interest" description="Disordered" evidence="1">
    <location>
        <begin position="107"/>
        <end position="141"/>
    </location>
</feature>
<dbReference type="KEGG" id="pfj:MYCFIDRAFT_180408"/>
<dbReference type="RefSeq" id="XP_007932400.1">
    <property type="nucleotide sequence ID" value="XM_007934209.1"/>
</dbReference>
<dbReference type="GeneID" id="19334394"/>
<feature type="region of interest" description="Disordered" evidence="1">
    <location>
        <begin position="565"/>
        <end position="593"/>
    </location>
</feature>
<dbReference type="VEuPathDB" id="FungiDB:MYCFIDRAFT_180408"/>
<feature type="region of interest" description="Disordered" evidence="1">
    <location>
        <begin position="1"/>
        <end position="25"/>
    </location>
</feature>
<feature type="compositionally biased region" description="Polar residues" evidence="1">
    <location>
        <begin position="577"/>
        <end position="587"/>
    </location>
</feature>
<protein>
    <submittedName>
        <fullName evidence="2">Uncharacterized protein</fullName>
    </submittedName>
</protein>
<keyword evidence="3" id="KW-1185">Reference proteome</keyword>
<evidence type="ECO:0000313" key="3">
    <source>
        <dbReference type="Proteomes" id="UP000016932"/>
    </source>
</evidence>
<name>M2YGY1_PSEFD</name>
<gene>
    <name evidence="2" type="ORF">MYCFIDRAFT_180408</name>
</gene>
<dbReference type="HOGENOM" id="CLU_369230_0_0_1"/>
<dbReference type="AlphaFoldDB" id="M2YGY1"/>
<evidence type="ECO:0000313" key="2">
    <source>
        <dbReference type="EMBL" id="EME77075.1"/>
    </source>
</evidence>